<keyword evidence="6 8" id="KW-1133">Transmembrane helix</keyword>
<dbReference type="AlphaFoldDB" id="A0A8I1HRR1"/>
<accession>A0A8I1HRR1</accession>
<feature type="transmembrane region" description="Helical" evidence="8">
    <location>
        <begin position="103"/>
        <end position="120"/>
    </location>
</feature>
<comment type="similarity">
    <text evidence="2 8">Belongs to the 4-toluene sulfonate uptake permease (TSUP) (TC 2.A.102) family.</text>
</comment>
<dbReference type="PANTHER" id="PTHR30269:SF37">
    <property type="entry name" value="MEMBRANE TRANSPORTER PROTEIN"/>
    <property type="match status" value="1"/>
</dbReference>
<evidence type="ECO:0000256" key="5">
    <source>
        <dbReference type="ARBA" id="ARBA00022692"/>
    </source>
</evidence>
<evidence type="ECO:0000256" key="7">
    <source>
        <dbReference type="ARBA" id="ARBA00023136"/>
    </source>
</evidence>
<dbReference type="GO" id="GO:0005886">
    <property type="term" value="C:plasma membrane"/>
    <property type="evidence" value="ECO:0007669"/>
    <property type="project" value="UniProtKB-SubCell"/>
</dbReference>
<evidence type="ECO:0000256" key="2">
    <source>
        <dbReference type="ARBA" id="ARBA00009142"/>
    </source>
</evidence>
<dbReference type="Proteomes" id="UP000603369">
    <property type="component" value="Unassembled WGS sequence"/>
</dbReference>
<evidence type="ECO:0000256" key="4">
    <source>
        <dbReference type="ARBA" id="ARBA00022475"/>
    </source>
</evidence>
<feature type="transmembrane region" description="Helical" evidence="8">
    <location>
        <begin position="197"/>
        <end position="214"/>
    </location>
</feature>
<comment type="subcellular location">
    <subcellularLocation>
        <location evidence="1 8">Cell membrane</location>
        <topology evidence="1 8">Multi-pass membrane protein</topology>
    </subcellularLocation>
</comment>
<proteinExistence type="inferred from homology"/>
<evidence type="ECO:0000256" key="8">
    <source>
        <dbReference type="RuleBase" id="RU363041"/>
    </source>
</evidence>
<feature type="transmembrane region" description="Helical" evidence="8">
    <location>
        <begin position="226"/>
        <end position="244"/>
    </location>
</feature>
<dbReference type="PANTHER" id="PTHR30269">
    <property type="entry name" value="TRANSMEMBRANE PROTEIN YFCA"/>
    <property type="match status" value="1"/>
</dbReference>
<dbReference type="EMBL" id="JAEHFL010000013">
    <property type="protein sequence ID" value="MBK3428666.1"/>
    <property type="molecule type" value="Genomic_DNA"/>
</dbReference>
<evidence type="ECO:0000256" key="6">
    <source>
        <dbReference type="ARBA" id="ARBA00022989"/>
    </source>
</evidence>
<name>A0A8I1HRR1_9CORY</name>
<dbReference type="InterPro" id="IPR052017">
    <property type="entry name" value="TSUP"/>
</dbReference>
<keyword evidence="7 8" id="KW-0472">Membrane</keyword>
<gene>
    <name evidence="9" type="ORF">JDP02_09130</name>
</gene>
<feature type="transmembrane region" description="Helical" evidence="8">
    <location>
        <begin position="167"/>
        <end position="185"/>
    </location>
</feature>
<keyword evidence="3" id="KW-0813">Transport</keyword>
<feature type="transmembrane region" description="Helical" evidence="8">
    <location>
        <begin position="132"/>
        <end position="155"/>
    </location>
</feature>
<dbReference type="InterPro" id="IPR002781">
    <property type="entry name" value="TM_pro_TauE-like"/>
</dbReference>
<feature type="transmembrane region" description="Helical" evidence="8">
    <location>
        <begin position="48"/>
        <end position="66"/>
    </location>
</feature>
<sequence length="245" mass="25679">MFLGISVDTWSSIFIGVLILAGTITQGTIGFGLGTIATPIIALIRPELVPTLILLLALCISSYTLARTYRETSWRVVGISSLARIPGSLVGAWAIASLSPDGLSIFIGCAVLLAMTLSSLGWRPRPTTANTLIAGVASGILGTSTSIGGPPMALIMKRFDPNRTRGTLAGTFVLGTLISLIILTFNGQISGTQVTTAAAYFPLVVVGLIAANYLNRFIDRHLLNRIVIIVAISAALMLIVESALL</sequence>
<dbReference type="RefSeq" id="WP_005322440.1">
    <property type="nucleotide sequence ID" value="NZ_JAEHFL010000013.1"/>
</dbReference>
<dbReference type="Pfam" id="PF01925">
    <property type="entry name" value="TauE"/>
    <property type="match status" value="1"/>
</dbReference>
<evidence type="ECO:0000256" key="1">
    <source>
        <dbReference type="ARBA" id="ARBA00004651"/>
    </source>
</evidence>
<reference evidence="9 10" key="1">
    <citation type="submission" date="2020-12" db="EMBL/GenBank/DDBJ databases">
        <title>Draft genome sequence of the commensal strain Corynebacterium tuberculostearicum MFP09/CIP 102622 isolated from human skin.</title>
        <authorList>
            <person name="Boukerb A.M."/>
            <person name="Janvier X."/>
            <person name="Feuilloley M.G.J."/>
            <person name="Groboillot A."/>
        </authorList>
    </citation>
    <scope>NUCLEOTIDE SEQUENCE [LARGE SCALE GENOMIC DNA]</scope>
    <source>
        <strain evidence="9 10">CIP 102622</strain>
    </source>
</reference>
<keyword evidence="5 8" id="KW-0812">Transmembrane</keyword>
<evidence type="ECO:0000313" key="9">
    <source>
        <dbReference type="EMBL" id="MBK3428666.1"/>
    </source>
</evidence>
<evidence type="ECO:0000313" key="10">
    <source>
        <dbReference type="Proteomes" id="UP000603369"/>
    </source>
</evidence>
<protein>
    <recommendedName>
        <fullName evidence="8">Probable membrane transporter protein</fullName>
    </recommendedName>
</protein>
<evidence type="ECO:0000256" key="3">
    <source>
        <dbReference type="ARBA" id="ARBA00022448"/>
    </source>
</evidence>
<feature type="transmembrane region" description="Helical" evidence="8">
    <location>
        <begin position="12"/>
        <end position="36"/>
    </location>
</feature>
<keyword evidence="10" id="KW-1185">Reference proteome</keyword>
<comment type="caution">
    <text evidence="9">The sequence shown here is derived from an EMBL/GenBank/DDBJ whole genome shotgun (WGS) entry which is preliminary data.</text>
</comment>
<organism evidence="9 10">
    <name type="scientific">Corynebacterium tuberculostearicum</name>
    <dbReference type="NCBI Taxonomy" id="38304"/>
    <lineage>
        <taxon>Bacteria</taxon>
        <taxon>Bacillati</taxon>
        <taxon>Actinomycetota</taxon>
        <taxon>Actinomycetes</taxon>
        <taxon>Mycobacteriales</taxon>
        <taxon>Corynebacteriaceae</taxon>
        <taxon>Corynebacterium</taxon>
    </lineage>
</organism>
<keyword evidence="4 8" id="KW-1003">Cell membrane</keyword>